<keyword evidence="3" id="KW-0547">Nucleotide-binding</keyword>
<evidence type="ECO:0000259" key="5">
    <source>
        <dbReference type="SMART" id="SM00382"/>
    </source>
</evidence>
<comment type="similarity">
    <text evidence="3">Belongs to the AAA ATPase family.</text>
</comment>
<comment type="function">
    <text evidence="4">Required for vesicle-mediated transport. Catalyzes the fusion of transport vesicles within the Golgi cisternae. Is also required for transport from the endoplasmic reticulum to the Golgi stack. Seems to function as a fusion protein required for the delivery of cargo proteins to all compartments of the Golgi stack independent of vesicle origin.</text>
</comment>
<keyword evidence="8" id="KW-1185">Reference proteome</keyword>
<dbReference type="EC" id="3.6.4.6" evidence="4"/>
<dbReference type="PANTHER" id="PTHR23078:SF2">
    <property type="entry name" value="VESICLE-FUSING ATPASE"/>
    <property type="match status" value="1"/>
</dbReference>
<dbReference type="InterPro" id="IPR027417">
    <property type="entry name" value="P-loop_NTPase"/>
</dbReference>
<keyword evidence="4" id="KW-0460">Magnesium</keyword>
<keyword evidence="1 4" id="KW-0813">Transport</keyword>
<comment type="caution">
    <text evidence="7">The sequence shown here is derived from an EMBL/GenBank/DDBJ whole genome shotgun (WGS) entry which is preliminary data.</text>
</comment>
<dbReference type="SUPFAM" id="SSF52540">
    <property type="entry name" value="P-loop containing nucleoside triphosphate hydrolases"/>
    <property type="match status" value="1"/>
</dbReference>
<protein>
    <recommendedName>
        <fullName evidence="4">Vesicle-fusing ATPase</fullName>
        <ecNumber evidence="4">3.6.4.6</ecNumber>
    </recommendedName>
</protein>
<dbReference type="FunFam" id="3.40.50.300:FF:000154">
    <property type="entry name" value="Vesicle-fusing ATPase 1"/>
    <property type="match status" value="1"/>
</dbReference>
<evidence type="ECO:0000256" key="3">
    <source>
        <dbReference type="RuleBase" id="RU003651"/>
    </source>
</evidence>
<keyword evidence="3" id="KW-0067">ATP-binding</keyword>
<evidence type="ECO:0000256" key="4">
    <source>
        <dbReference type="RuleBase" id="RU367045"/>
    </source>
</evidence>
<dbReference type="InterPro" id="IPR003593">
    <property type="entry name" value="AAA+_ATPase"/>
</dbReference>
<dbReference type="Gene3D" id="3.40.50.300">
    <property type="entry name" value="P-loop containing nucleotide triphosphate hydrolases"/>
    <property type="match status" value="1"/>
</dbReference>
<evidence type="ECO:0000313" key="8">
    <source>
        <dbReference type="Proteomes" id="UP000663870"/>
    </source>
</evidence>
<dbReference type="GO" id="GO:0006891">
    <property type="term" value="P:intra-Golgi vesicle-mediated transport"/>
    <property type="evidence" value="ECO:0007669"/>
    <property type="project" value="TreeGrafter"/>
</dbReference>
<dbReference type="EMBL" id="CAJNOL010009724">
    <property type="protein sequence ID" value="CAF1645137.1"/>
    <property type="molecule type" value="Genomic_DNA"/>
</dbReference>
<gene>
    <name evidence="7" type="ORF">JXQ802_LOCUS53766</name>
    <name evidence="6" type="ORF">PYM288_LOCUS37357</name>
</gene>
<dbReference type="GO" id="GO:0016887">
    <property type="term" value="F:ATP hydrolysis activity"/>
    <property type="evidence" value="ECO:0007669"/>
    <property type="project" value="InterPro"/>
</dbReference>
<dbReference type="GO" id="GO:0043001">
    <property type="term" value="P:Golgi to plasma membrane protein transport"/>
    <property type="evidence" value="ECO:0007669"/>
    <property type="project" value="TreeGrafter"/>
</dbReference>
<keyword evidence="4" id="KW-0963">Cytoplasm</keyword>
<dbReference type="EMBL" id="CAJNOH010008043">
    <property type="protein sequence ID" value="CAF1471451.1"/>
    <property type="molecule type" value="Genomic_DNA"/>
</dbReference>
<dbReference type="Pfam" id="PF00004">
    <property type="entry name" value="AAA"/>
    <property type="match status" value="1"/>
</dbReference>
<dbReference type="SMART" id="SM00382">
    <property type="entry name" value="AAA"/>
    <property type="match status" value="1"/>
</dbReference>
<dbReference type="GO" id="GO:0005524">
    <property type="term" value="F:ATP binding"/>
    <property type="evidence" value="ECO:0007669"/>
    <property type="project" value="UniProtKB-UniRule"/>
</dbReference>
<comment type="cofactor">
    <cofactor evidence="4">
        <name>Mg(2+)</name>
        <dbReference type="ChEBI" id="CHEBI:18420"/>
    </cofactor>
    <text evidence="4">Binds 1 Mg(2+) ion per subunit.</text>
</comment>
<evidence type="ECO:0000313" key="6">
    <source>
        <dbReference type="EMBL" id="CAF1471451.1"/>
    </source>
</evidence>
<keyword evidence="2 4" id="KW-0653">Protein transport</keyword>
<comment type="subcellular location">
    <subcellularLocation>
        <location evidence="4">Cytoplasm</location>
    </subcellularLocation>
</comment>
<dbReference type="Proteomes" id="UP000663870">
    <property type="component" value="Unassembled WGS sequence"/>
</dbReference>
<evidence type="ECO:0000256" key="1">
    <source>
        <dbReference type="ARBA" id="ARBA00022448"/>
    </source>
</evidence>
<keyword evidence="4" id="KW-0931">ER-Golgi transport</keyword>
<name>A0A816EEZ8_9BILA</name>
<feature type="domain" description="AAA+ ATPase" evidence="5">
    <location>
        <begin position="138"/>
        <end position="285"/>
    </location>
</feature>
<evidence type="ECO:0000256" key="2">
    <source>
        <dbReference type="ARBA" id="ARBA00022927"/>
    </source>
</evidence>
<dbReference type="PROSITE" id="PS00674">
    <property type="entry name" value="AAA"/>
    <property type="match status" value="1"/>
</dbReference>
<proteinExistence type="inferred from homology"/>
<dbReference type="InterPro" id="IPR039812">
    <property type="entry name" value="Vesicle-fus_ATPase"/>
</dbReference>
<reference evidence="7" key="1">
    <citation type="submission" date="2021-02" db="EMBL/GenBank/DDBJ databases">
        <authorList>
            <person name="Nowell W R."/>
        </authorList>
    </citation>
    <scope>NUCLEOTIDE SEQUENCE</scope>
</reference>
<keyword evidence="4" id="KW-0479">Metal-binding</keyword>
<dbReference type="AlphaFoldDB" id="A0A816EEZ8"/>
<dbReference type="GO" id="GO:0035494">
    <property type="term" value="P:SNARE complex disassembly"/>
    <property type="evidence" value="ECO:0007669"/>
    <property type="project" value="InterPro"/>
</dbReference>
<dbReference type="InterPro" id="IPR003960">
    <property type="entry name" value="ATPase_AAA_CS"/>
</dbReference>
<dbReference type="InterPro" id="IPR003959">
    <property type="entry name" value="ATPase_AAA_core"/>
</dbReference>
<sequence length="377" mass="43039">MEKRTVIQTSLYYNEKVTNYVAIHPEDDMFSKAKLVEIFTPYDVVEFEVILHSTVTLGAIALNRFQRKKYHLKKYRSYFVRCCSSEKSSRTLFDIINERFNFKTKIGGMESVLEEIVGDVLLSRLYPQSFTSKTQINKPRGFLLHGRPGTGKTLLARTICDILDVTPKVIRGPEIFSCMLGESEKKIRELFDDARHDQKVYGANSKLHVIIFDEIDAICKNRAHGGLVRDTVHNNVTAQLLAEIDGMVYLDNILLIGTTNFLEEIDPALLRPGRIETVIEIKLPDATARSHIFDIYTKALLRNGALNQDVNINNIIQRTEGMTGSHVERLVRMATHAAMKRDITERNKFDVTEEEGDILEVCNRDFSEALSKLRPQL</sequence>
<dbReference type="GO" id="GO:0046872">
    <property type="term" value="F:metal ion binding"/>
    <property type="evidence" value="ECO:0007669"/>
    <property type="project" value="UniProtKB-UniRule"/>
</dbReference>
<dbReference type="Gene3D" id="1.10.8.60">
    <property type="match status" value="1"/>
</dbReference>
<accession>A0A816EEZ8</accession>
<dbReference type="GO" id="GO:0005795">
    <property type="term" value="C:Golgi stack"/>
    <property type="evidence" value="ECO:0007669"/>
    <property type="project" value="TreeGrafter"/>
</dbReference>
<dbReference type="PANTHER" id="PTHR23078">
    <property type="entry name" value="VESICULAR-FUSION PROTEIN NSF"/>
    <property type="match status" value="1"/>
</dbReference>
<comment type="catalytic activity">
    <reaction evidence="4">
        <text>ATP + H2O = ADP + phosphate + H(+)</text>
        <dbReference type="Rhea" id="RHEA:13065"/>
        <dbReference type="ChEBI" id="CHEBI:15377"/>
        <dbReference type="ChEBI" id="CHEBI:15378"/>
        <dbReference type="ChEBI" id="CHEBI:30616"/>
        <dbReference type="ChEBI" id="CHEBI:43474"/>
        <dbReference type="ChEBI" id="CHEBI:456216"/>
        <dbReference type="EC" id="3.6.4.6"/>
    </reaction>
</comment>
<dbReference type="Proteomes" id="UP000663854">
    <property type="component" value="Unassembled WGS sequence"/>
</dbReference>
<keyword evidence="4" id="KW-0378">Hydrolase</keyword>
<evidence type="ECO:0000313" key="7">
    <source>
        <dbReference type="EMBL" id="CAF1645137.1"/>
    </source>
</evidence>
<organism evidence="7 8">
    <name type="scientific">Rotaria sordida</name>
    <dbReference type="NCBI Taxonomy" id="392033"/>
    <lineage>
        <taxon>Eukaryota</taxon>
        <taxon>Metazoa</taxon>
        <taxon>Spiralia</taxon>
        <taxon>Gnathifera</taxon>
        <taxon>Rotifera</taxon>
        <taxon>Eurotatoria</taxon>
        <taxon>Bdelloidea</taxon>
        <taxon>Philodinida</taxon>
        <taxon>Philodinidae</taxon>
        <taxon>Rotaria</taxon>
    </lineage>
</organism>